<dbReference type="PROSITE" id="PS51257">
    <property type="entry name" value="PROKAR_LIPOPROTEIN"/>
    <property type="match status" value="1"/>
</dbReference>
<dbReference type="EMBL" id="QGKL01000006">
    <property type="protein sequence ID" value="PWQ99346.1"/>
    <property type="molecule type" value="Genomic_DNA"/>
</dbReference>
<gene>
    <name evidence="1" type="ORF">DKT75_01200</name>
</gene>
<dbReference type="OrthoDB" id="5504881at2"/>
<dbReference type="Proteomes" id="UP000245506">
    <property type="component" value="Unassembled WGS sequence"/>
</dbReference>
<name>A0A317CLF5_9GAMM</name>
<evidence type="ECO:0000313" key="2">
    <source>
        <dbReference type="Proteomes" id="UP000245506"/>
    </source>
</evidence>
<proteinExistence type="predicted"/>
<dbReference type="RefSeq" id="WP_109821612.1">
    <property type="nucleotide sequence ID" value="NZ_QGKL01000006.1"/>
</dbReference>
<sequence length="220" mass="24314">MKYLTNQNGHFEKSKAFQMVLAVSLITVSLVGCGGDSGSDSGQIANYIELPTDEFTSLYCEDIGVGEENCVLYDPVNPYANALVNDITKWDLAADAPSFKSKFYLWATALVNNPQGENQFYTADSLHNIYREEGSVLAQEQAKKGYRSVLDNFYGSVTFTGPVSAQTENLLRNWVADRLVNPTAIGLPQLYDDQSLAIQSLDDWGYLYNSGTQTLSKKTN</sequence>
<reference evidence="1 2" key="1">
    <citation type="submission" date="2018-05" db="EMBL/GenBank/DDBJ databases">
        <title>Leucothrix arctica sp. nov., isolated from Arctic seawater.</title>
        <authorList>
            <person name="Choi A."/>
            <person name="Baek K."/>
        </authorList>
    </citation>
    <scope>NUCLEOTIDE SEQUENCE [LARGE SCALE GENOMIC DNA]</scope>
    <source>
        <strain evidence="1 2">IMCC9719</strain>
    </source>
</reference>
<keyword evidence="2" id="KW-1185">Reference proteome</keyword>
<protein>
    <submittedName>
        <fullName evidence="1">Uncharacterized protein</fullName>
    </submittedName>
</protein>
<organism evidence="1 2">
    <name type="scientific">Leucothrix arctica</name>
    <dbReference type="NCBI Taxonomy" id="1481894"/>
    <lineage>
        <taxon>Bacteria</taxon>
        <taxon>Pseudomonadati</taxon>
        <taxon>Pseudomonadota</taxon>
        <taxon>Gammaproteobacteria</taxon>
        <taxon>Thiotrichales</taxon>
        <taxon>Thiotrichaceae</taxon>
        <taxon>Leucothrix</taxon>
    </lineage>
</organism>
<accession>A0A317CLF5</accession>
<comment type="caution">
    <text evidence="1">The sequence shown here is derived from an EMBL/GenBank/DDBJ whole genome shotgun (WGS) entry which is preliminary data.</text>
</comment>
<evidence type="ECO:0000313" key="1">
    <source>
        <dbReference type="EMBL" id="PWQ99346.1"/>
    </source>
</evidence>
<dbReference type="AlphaFoldDB" id="A0A317CLF5"/>